<dbReference type="SUPFAM" id="SSF82199">
    <property type="entry name" value="SET domain"/>
    <property type="match status" value="1"/>
</dbReference>
<feature type="domain" description="SET" evidence="3">
    <location>
        <begin position="148"/>
        <end position="456"/>
    </location>
</feature>
<evidence type="ECO:0000313" key="4">
    <source>
        <dbReference type="EMBL" id="CAJ1958204.1"/>
    </source>
</evidence>
<feature type="chain" id="PRO_5042013407" description="SET domain-containing protein" evidence="2">
    <location>
        <begin position="23"/>
        <end position="656"/>
    </location>
</feature>
<feature type="region of interest" description="Disordered" evidence="1">
    <location>
        <begin position="597"/>
        <end position="656"/>
    </location>
</feature>
<evidence type="ECO:0000313" key="5">
    <source>
        <dbReference type="Proteomes" id="UP001295423"/>
    </source>
</evidence>
<sequence length="656" mass="74123">MKGALVIFSIGVLALLPNVTLCASVKENGDDSSSEKEDNSKCGLFLAPSSIPNSGLGMFAGHGGISENATIGDGDVIIPFFEMEFHNQLKSKKHRNDFLWDEYVWASHTFPGAEQETEDLEDAEFACPGIGSAANSYLALKNVLDQGVSLGLGTDPGSPGAGAHSPYHNRYFTATEDIPEGGEVWMDYGPAYFKSRVNEYGYIPLPESYPVADDLLIDYQEMRFVDCNSSDISNQTWEELYQTILDFAPIWRTSRVLHALPTNASKIEDILNDGGTTYRDYDASRRDLAWLDEHGQCMDNIKTGMMSQESPHAGRGALANRFIPAGGLVTPAPLIHIGDMDELKMYQRTTIKKARFESKVVPDMNGPTTYQLILNYCFGHMDSTLLLCPYGLLTALINHSSKNANTRIVWSDAMRRKEWLEEPIDEFADESIAGLQFDFVALRDIQEDEEILIDYGDEWEQAWQEHMQNHQPRDGYIPAFELNQRLNEIEFRTLDERPYSDDGIQLRCRIQHARQCFSPRSEHLKKDSIACAIIEKLGENKYTVKVLEDGVDDDLQLEMPADAFFFVDLPYQRHHFSFQAFRHAMMIPDDMFPDVWKSRTGDDKREAGSQEQDEEDSSDDGEDEVFVDEEEDASAFKRKPKGWKHDDSAIIELPEA</sequence>
<proteinExistence type="predicted"/>
<dbReference type="Gene3D" id="2.170.270.10">
    <property type="entry name" value="SET domain"/>
    <property type="match status" value="1"/>
</dbReference>
<gene>
    <name evidence="4" type="ORF">CYCCA115_LOCUS17074</name>
</gene>
<evidence type="ECO:0000256" key="1">
    <source>
        <dbReference type="SAM" id="MobiDB-lite"/>
    </source>
</evidence>
<keyword evidence="5" id="KW-1185">Reference proteome</keyword>
<organism evidence="4 5">
    <name type="scientific">Cylindrotheca closterium</name>
    <dbReference type="NCBI Taxonomy" id="2856"/>
    <lineage>
        <taxon>Eukaryota</taxon>
        <taxon>Sar</taxon>
        <taxon>Stramenopiles</taxon>
        <taxon>Ochrophyta</taxon>
        <taxon>Bacillariophyta</taxon>
        <taxon>Bacillariophyceae</taxon>
        <taxon>Bacillariophycidae</taxon>
        <taxon>Bacillariales</taxon>
        <taxon>Bacillariaceae</taxon>
        <taxon>Cylindrotheca</taxon>
    </lineage>
</organism>
<feature type="signal peptide" evidence="2">
    <location>
        <begin position="1"/>
        <end position="22"/>
    </location>
</feature>
<dbReference type="PROSITE" id="PS50280">
    <property type="entry name" value="SET"/>
    <property type="match status" value="1"/>
</dbReference>
<dbReference type="Pfam" id="PF00856">
    <property type="entry name" value="SET"/>
    <property type="match status" value="1"/>
</dbReference>
<reference evidence="4" key="1">
    <citation type="submission" date="2023-08" db="EMBL/GenBank/DDBJ databases">
        <authorList>
            <person name="Audoor S."/>
            <person name="Bilcke G."/>
        </authorList>
    </citation>
    <scope>NUCLEOTIDE SEQUENCE</scope>
</reference>
<evidence type="ECO:0000256" key="2">
    <source>
        <dbReference type="SAM" id="SignalP"/>
    </source>
</evidence>
<keyword evidence="2" id="KW-0732">Signal</keyword>
<feature type="compositionally biased region" description="Acidic residues" evidence="1">
    <location>
        <begin position="611"/>
        <end position="633"/>
    </location>
</feature>
<dbReference type="AlphaFoldDB" id="A0AAD2JKH2"/>
<dbReference type="InterPro" id="IPR001214">
    <property type="entry name" value="SET_dom"/>
</dbReference>
<feature type="compositionally biased region" description="Basic and acidic residues" evidence="1">
    <location>
        <begin position="597"/>
        <end position="608"/>
    </location>
</feature>
<protein>
    <recommendedName>
        <fullName evidence="3">SET domain-containing protein</fullName>
    </recommendedName>
</protein>
<accession>A0AAD2JKH2</accession>
<comment type="caution">
    <text evidence="4">The sequence shown here is derived from an EMBL/GenBank/DDBJ whole genome shotgun (WGS) entry which is preliminary data.</text>
</comment>
<dbReference type="Proteomes" id="UP001295423">
    <property type="component" value="Unassembled WGS sequence"/>
</dbReference>
<name>A0AAD2JKH2_9STRA</name>
<dbReference type="InterPro" id="IPR046341">
    <property type="entry name" value="SET_dom_sf"/>
</dbReference>
<evidence type="ECO:0000259" key="3">
    <source>
        <dbReference type="PROSITE" id="PS50280"/>
    </source>
</evidence>
<dbReference type="EMBL" id="CAKOGP040001969">
    <property type="protein sequence ID" value="CAJ1958204.1"/>
    <property type="molecule type" value="Genomic_DNA"/>
</dbReference>